<comment type="caution">
    <text evidence="1">The sequence shown here is derived from an EMBL/GenBank/DDBJ whole genome shotgun (WGS) entry which is preliminary data.</text>
</comment>
<accession>X1KTX0</accession>
<reference evidence="1" key="1">
    <citation type="journal article" date="2014" name="Front. Microbiol.">
        <title>High frequency of phylogenetically diverse reductive dehalogenase-homologous genes in deep subseafloor sedimentary metagenomes.</title>
        <authorList>
            <person name="Kawai M."/>
            <person name="Futagami T."/>
            <person name="Toyoda A."/>
            <person name="Takaki Y."/>
            <person name="Nishi S."/>
            <person name="Hori S."/>
            <person name="Arai W."/>
            <person name="Tsubouchi T."/>
            <person name="Morono Y."/>
            <person name="Uchiyama I."/>
            <person name="Ito T."/>
            <person name="Fujiyama A."/>
            <person name="Inagaki F."/>
            <person name="Takami H."/>
        </authorList>
    </citation>
    <scope>NUCLEOTIDE SEQUENCE</scope>
    <source>
        <strain evidence="1">Expedition CK06-06</strain>
    </source>
</reference>
<gene>
    <name evidence="1" type="ORF">S06H3_15489</name>
</gene>
<organism evidence="1">
    <name type="scientific">marine sediment metagenome</name>
    <dbReference type="NCBI Taxonomy" id="412755"/>
    <lineage>
        <taxon>unclassified sequences</taxon>
        <taxon>metagenomes</taxon>
        <taxon>ecological metagenomes</taxon>
    </lineage>
</organism>
<protein>
    <submittedName>
        <fullName evidence="1">Uncharacterized protein</fullName>
    </submittedName>
</protein>
<proteinExistence type="predicted"/>
<name>X1KTX0_9ZZZZ</name>
<dbReference type="AlphaFoldDB" id="X1KTX0"/>
<sequence length="37" mass="4484">MLRIKQETRTTLNLDGKTTATQEWVVTEKYDKNKKEW</sequence>
<dbReference type="EMBL" id="BARV01007625">
    <property type="protein sequence ID" value="GAI10522.1"/>
    <property type="molecule type" value="Genomic_DNA"/>
</dbReference>
<evidence type="ECO:0000313" key="1">
    <source>
        <dbReference type="EMBL" id="GAI10522.1"/>
    </source>
</evidence>
<feature type="non-terminal residue" evidence="1">
    <location>
        <position position="37"/>
    </location>
</feature>